<feature type="region of interest" description="Disordered" evidence="6">
    <location>
        <begin position="839"/>
        <end position="901"/>
    </location>
</feature>
<dbReference type="GO" id="GO:0030139">
    <property type="term" value="C:endocytic vesicle"/>
    <property type="evidence" value="ECO:0007669"/>
    <property type="project" value="TreeGrafter"/>
</dbReference>
<dbReference type="PANTHER" id="PTHR23101">
    <property type="entry name" value="RAB GDP/GTP EXCHANGE FACTOR"/>
    <property type="match status" value="1"/>
</dbReference>
<sequence length="1728" mass="188835">MMQPTSEGCMNIAELANQLRREKIFINSERQLLQNLNEEVEKTVQELLQAAWICSMQRQNLTNLISSRCEAESIAACQRASLLESTAFIDAYKVLRYKEATALGELLGWLRDTPHLVALSLMLGEDHMPQSLPSFLIAGLYGSCRSTTDRTRLLAVIRSLIKHQMATSSDPRKLFRTSKCALASLCSTFRDGHAPARRFLAAALHAPVMAVLHEDEFFLDIDPDKAMERFSASDRLKKFGQTNSNEYPAKVARYRKWTVQSLYNLTSKFIASLKEHWPNFPAAIAWIVQQIVHLLKQHSRTSERELHAICTDLVLSQLICPAVVSPEAYGVVDVPVSYVARFNLMQVAQILQVLCLNCYQEVDPKVRDLYSKFDRSCVSSLIESVMSDACAPAPAPSQADALRTDVPPRTTIALFTPHDAHLLITFLKRISSKLNNNTPSINTSEESNSSGPVAEAAGFSSEGSESESAEGAARLAALMQTMEPNYRARLHDLLRKVPDLHALLACKSSSSEPKDTVSENGHSSKRGILAKVSKPRLPRSASSSSSLEDKAVNGDKEDMEVPEVLVIKLANTEESDYVGMMPESKVLECYYVGPEAGEEDGASALVAPGQTPVQKRTRFSVSHDEVSLGNTSDNLEAVSEAASNHSVTSSLELETEDQNDNLSDMVSANVSGRGSPNISGRETPSSQVTDGDAAGDAPPRRISANAPVSAQAASNQAKLLKQTRNDIEDKFCKFEIKKMLEGDETISIMSDTWSTDVLASDSETIGDSCEHTQVAANQGKYRQQKTINMIKYEIFIIDKKLLTEESSRTLIYRGGTSSTNAPDVSETASESAWSMDVLASDSDRNTEVDTDDCVSVAARSDTSWPRRPSHQEEALRQPLSQNGTKRPDTGSPRHTSRYLPNNRYLSATAALSRGGELDLAPLAHANTHAANAQAHAAFVENRKSILVNGYPVMTCYATSAPESPSTSAPAQLPSDVFDFPQNSNNAQTESTLDDATVQSDATSQWVDDSFPQPSSSRPFPAKYDLPSTSKPYDHPSTSKPFDDNDLMDRSLNSSESSFNALSVSQYDRRFDSGIDTERPESESRSTITDLMTRMSSATISTSANLVNNLTNRIVKSEIRTSIVNISSSRIERKRDTSNMSLSTLSVNSAETSVSDRSSSQDVNSDNVTERRVSPPPLKNVSTGAIPKSISFDATAEKSQRRRASGEDGLAGNLDELKNNVKRSGGNLLHKIKFFRPKGRSHHHHSNDIKLAEEECRSDDGRAELEAGGDSSEDILAKYRRKGSDGRTRRPTRRMSDLPDPDLDRCEGVVDLNDPEVFNSMKRRLRAVLSNTDMHCVEYVPNRCTATSLVDFVRAGGCAESAAVGRALSGGAGGAGGAGARAARLAAALRADLAARRPYAAYLASCRAALAHAQHDLRAQIKLVREECLACARAAAAARVLEQLERGNALRRLARHHHAHNNHAILNGGELMDEKAKRLTASIRLITAELKADPSWEGATSALVEALEVTVERAAFARLYLHVLFPNGDGDIARDHYRSLIRRTAAAPKYEDDIVRATSALVEALEVTVERAAFARLYLHVLFPNGDGDIARDQVLSEHMRRLAACTSALRAGVAPRHLWAAPYPHAQLQLRHLPVYRTPRDKISCIMRCVSSIMSVLALTDGSAPSADDLTPVLVYVILKVNPPSLLSTIELVNALGGAALSGEALYWWTQFCAAVAYIKTMDYVGDS</sequence>
<dbReference type="STRING" id="66420.A0A194PPM5"/>
<keyword evidence="5" id="KW-0472">Membrane</keyword>
<feature type="region of interest" description="Disordered" evidence="6">
    <location>
        <begin position="959"/>
        <end position="1053"/>
    </location>
</feature>
<feature type="region of interest" description="Disordered" evidence="6">
    <location>
        <begin position="438"/>
        <end position="471"/>
    </location>
</feature>
<evidence type="ECO:0000256" key="6">
    <source>
        <dbReference type="SAM" id="MobiDB-lite"/>
    </source>
</evidence>
<dbReference type="SUPFAM" id="SSF48350">
    <property type="entry name" value="GTPase activation domain, GAP"/>
    <property type="match status" value="1"/>
</dbReference>
<dbReference type="GO" id="GO:0005085">
    <property type="term" value="F:guanyl-nucleotide exchange factor activity"/>
    <property type="evidence" value="ECO:0007669"/>
    <property type="project" value="UniProtKB-KW"/>
</dbReference>
<dbReference type="GO" id="GO:0016020">
    <property type="term" value="C:membrane"/>
    <property type="evidence" value="ECO:0007669"/>
    <property type="project" value="UniProtKB-SubCell"/>
</dbReference>
<evidence type="ECO:0000256" key="2">
    <source>
        <dbReference type="ARBA" id="ARBA00008489"/>
    </source>
</evidence>
<evidence type="ECO:0000313" key="10">
    <source>
        <dbReference type="Proteomes" id="UP000053268"/>
    </source>
</evidence>
<keyword evidence="10" id="KW-1185">Reference proteome</keyword>
<feature type="region of interest" description="Disordered" evidence="6">
    <location>
        <begin position="640"/>
        <end position="710"/>
    </location>
</feature>
<dbReference type="InterPro" id="IPR045046">
    <property type="entry name" value="Vps9-like"/>
</dbReference>
<feature type="region of interest" description="Disordered" evidence="6">
    <location>
        <begin position="1259"/>
        <end position="1304"/>
    </location>
</feature>
<dbReference type="InterPro" id="IPR003123">
    <property type="entry name" value="VPS9"/>
</dbReference>
<feature type="compositionally biased region" description="Basic and acidic residues" evidence="6">
    <location>
        <begin position="1281"/>
        <end position="1304"/>
    </location>
</feature>
<evidence type="ECO:0000256" key="5">
    <source>
        <dbReference type="ARBA" id="ARBA00023136"/>
    </source>
</evidence>
<name>A0A194PPM5_PAPXU</name>
<dbReference type="GO" id="GO:0031267">
    <property type="term" value="F:small GTPase binding"/>
    <property type="evidence" value="ECO:0007669"/>
    <property type="project" value="TreeGrafter"/>
</dbReference>
<dbReference type="SUPFAM" id="SSF109993">
    <property type="entry name" value="VPS9 domain"/>
    <property type="match status" value="1"/>
</dbReference>
<dbReference type="SMART" id="SM00167">
    <property type="entry name" value="VPS9"/>
    <property type="match status" value="1"/>
</dbReference>
<feature type="compositionally biased region" description="Polar residues" evidence="6">
    <location>
        <begin position="1026"/>
        <end position="1039"/>
    </location>
</feature>
<feature type="compositionally biased region" description="Polar residues" evidence="6">
    <location>
        <begin position="438"/>
        <end position="451"/>
    </location>
</feature>
<proteinExistence type="inferred from homology"/>
<feature type="compositionally biased region" description="Low complexity" evidence="6">
    <location>
        <begin position="959"/>
        <end position="970"/>
    </location>
</feature>
<dbReference type="Pfam" id="PF00616">
    <property type="entry name" value="RasGAP"/>
    <property type="match status" value="1"/>
</dbReference>
<evidence type="ECO:0000259" key="8">
    <source>
        <dbReference type="PROSITE" id="PS51205"/>
    </source>
</evidence>
<dbReference type="Proteomes" id="UP000053268">
    <property type="component" value="Unassembled WGS sequence"/>
</dbReference>
<feature type="domain" description="Ras-GAP" evidence="7">
    <location>
        <begin position="149"/>
        <end position="356"/>
    </location>
</feature>
<feature type="compositionally biased region" description="Low complexity" evidence="6">
    <location>
        <begin position="454"/>
        <end position="463"/>
    </location>
</feature>
<dbReference type="GO" id="GO:0005829">
    <property type="term" value="C:cytosol"/>
    <property type="evidence" value="ECO:0007669"/>
    <property type="project" value="TreeGrafter"/>
</dbReference>
<dbReference type="PROSITE" id="PS50018">
    <property type="entry name" value="RAS_GTPASE_ACTIV_2"/>
    <property type="match status" value="1"/>
</dbReference>
<feature type="compositionally biased region" description="Polar residues" evidence="6">
    <location>
        <begin position="641"/>
        <end position="652"/>
    </location>
</feature>
<dbReference type="Pfam" id="PF02204">
    <property type="entry name" value="VPS9"/>
    <property type="match status" value="1"/>
</dbReference>
<dbReference type="Gene3D" id="1.20.1050.80">
    <property type="entry name" value="VPS9 domain"/>
    <property type="match status" value="1"/>
</dbReference>
<dbReference type="InterPro" id="IPR037191">
    <property type="entry name" value="VPS9_dom_sf"/>
</dbReference>
<dbReference type="Gene3D" id="1.10.506.10">
    <property type="entry name" value="GTPase Activation - p120gap, domain 1"/>
    <property type="match status" value="1"/>
</dbReference>
<feature type="compositionally biased region" description="Low complexity" evidence="6">
    <location>
        <begin position="1009"/>
        <end position="1020"/>
    </location>
</feature>
<feature type="compositionally biased region" description="Polar residues" evidence="6">
    <location>
        <begin position="980"/>
        <end position="990"/>
    </location>
</feature>
<evidence type="ECO:0000256" key="4">
    <source>
        <dbReference type="ARBA" id="ARBA00022658"/>
    </source>
</evidence>
<feature type="compositionally biased region" description="Polar residues" evidence="6">
    <location>
        <begin position="996"/>
        <end position="1006"/>
    </location>
</feature>
<comment type="similarity">
    <text evidence="2">Belongs to the GAPVD1 family.</text>
</comment>
<evidence type="ECO:0000256" key="3">
    <source>
        <dbReference type="ARBA" id="ARBA00022583"/>
    </source>
</evidence>
<feature type="region of interest" description="Disordered" evidence="6">
    <location>
        <begin position="508"/>
        <end position="555"/>
    </location>
</feature>
<organism evidence="9 10">
    <name type="scientific">Papilio xuthus</name>
    <name type="common">Asian swallowtail butterfly</name>
    <dbReference type="NCBI Taxonomy" id="66420"/>
    <lineage>
        <taxon>Eukaryota</taxon>
        <taxon>Metazoa</taxon>
        <taxon>Ecdysozoa</taxon>
        <taxon>Arthropoda</taxon>
        <taxon>Hexapoda</taxon>
        <taxon>Insecta</taxon>
        <taxon>Pterygota</taxon>
        <taxon>Neoptera</taxon>
        <taxon>Endopterygota</taxon>
        <taxon>Lepidoptera</taxon>
        <taxon>Glossata</taxon>
        <taxon>Ditrysia</taxon>
        <taxon>Papilionoidea</taxon>
        <taxon>Papilionidae</taxon>
        <taxon>Papilioninae</taxon>
        <taxon>Papilio</taxon>
    </lineage>
</organism>
<feature type="region of interest" description="Disordered" evidence="6">
    <location>
        <begin position="1141"/>
        <end position="1221"/>
    </location>
</feature>
<feature type="compositionally biased region" description="Polar residues" evidence="6">
    <location>
        <begin position="660"/>
        <end position="689"/>
    </location>
</feature>
<feature type="domain" description="VPS9" evidence="8">
    <location>
        <begin position="1589"/>
        <end position="1728"/>
    </location>
</feature>
<gene>
    <name evidence="9" type="ORF">RR46_08855</name>
</gene>
<protein>
    <submittedName>
        <fullName evidence="9">GTPase-activating protein and VPS9 domain-containing protein 1</fullName>
    </submittedName>
</protein>
<dbReference type="PANTHER" id="PTHR23101:SF25">
    <property type="entry name" value="GTPASE-ACTIVATING PROTEIN AND VPS9 DOMAIN-CONTAINING PROTEIN 1"/>
    <property type="match status" value="1"/>
</dbReference>
<dbReference type="EMBL" id="KQ459596">
    <property type="protein sequence ID" value="KPI95396.1"/>
    <property type="molecule type" value="Genomic_DNA"/>
</dbReference>
<evidence type="ECO:0000259" key="7">
    <source>
        <dbReference type="PROSITE" id="PS50018"/>
    </source>
</evidence>
<evidence type="ECO:0000256" key="1">
    <source>
        <dbReference type="ARBA" id="ARBA00004170"/>
    </source>
</evidence>
<dbReference type="GO" id="GO:0006897">
    <property type="term" value="P:endocytosis"/>
    <property type="evidence" value="ECO:0007669"/>
    <property type="project" value="UniProtKB-KW"/>
</dbReference>
<keyword evidence="3" id="KW-0254">Endocytosis</keyword>
<evidence type="ECO:0000313" key="9">
    <source>
        <dbReference type="EMBL" id="KPI95396.1"/>
    </source>
</evidence>
<comment type="subcellular location">
    <subcellularLocation>
        <location evidence="1">Membrane</location>
        <topology evidence="1">Peripheral membrane protein</topology>
    </subcellularLocation>
</comment>
<keyword evidence="4" id="KW-0344">Guanine-nucleotide releasing factor</keyword>
<feature type="compositionally biased region" description="Polar residues" evidence="6">
    <location>
        <begin position="1141"/>
        <end position="1166"/>
    </location>
</feature>
<dbReference type="InterPro" id="IPR008936">
    <property type="entry name" value="Rho_GTPase_activation_prot"/>
</dbReference>
<reference evidence="9 10" key="1">
    <citation type="journal article" date="2015" name="Nat. Commun.">
        <title>Outbred genome sequencing and CRISPR/Cas9 gene editing in butterflies.</title>
        <authorList>
            <person name="Li X."/>
            <person name="Fan D."/>
            <person name="Zhang W."/>
            <person name="Liu G."/>
            <person name="Zhang L."/>
            <person name="Zhao L."/>
            <person name="Fang X."/>
            <person name="Chen L."/>
            <person name="Dong Y."/>
            <person name="Chen Y."/>
            <person name="Ding Y."/>
            <person name="Zhao R."/>
            <person name="Feng M."/>
            <person name="Zhu Y."/>
            <person name="Feng Y."/>
            <person name="Jiang X."/>
            <person name="Zhu D."/>
            <person name="Xiang H."/>
            <person name="Feng X."/>
            <person name="Li S."/>
            <person name="Wang J."/>
            <person name="Zhang G."/>
            <person name="Kronforst M.R."/>
            <person name="Wang W."/>
        </authorList>
    </citation>
    <scope>NUCLEOTIDE SEQUENCE [LARGE SCALE GENOMIC DNA]</scope>
    <source>
        <strain evidence="9">Ya'a_city_454_Px</strain>
        <tissue evidence="9">Whole body</tissue>
    </source>
</reference>
<dbReference type="InterPro" id="IPR001936">
    <property type="entry name" value="RasGAP_dom"/>
</dbReference>
<dbReference type="PROSITE" id="PS51205">
    <property type="entry name" value="VPS9"/>
    <property type="match status" value="1"/>
</dbReference>
<accession>A0A194PPM5</accession>